<dbReference type="FunFam" id="3.40.50.261:FF:000001">
    <property type="entry name" value="Succinate--CoA ligase [ADP-forming] subunit beta"/>
    <property type="match status" value="1"/>
</dbReference>
<dbReference type="EC" id="6.2.1.4" evidence="9"/>
<feature type="binding site" evidence="9">
    <location>
        <position position="134"/>
    </location>
    <ligand>
        <name>GTP</name>
        <dbReference type="ChEBI" id="CHEBI:37565"/>
    </ligand>
</feature>
<dbReference type="GO" id="GO:0042709">
    <property type="term" value="C:succinate-CoA ligase complex"/>
    <property type="evidence" value="ECO:0007669"/>
    <property type="project" value="TreeGrafter"/>
</dbReference>
<dbReference type="InterPro" id="IPR013815">
    <property type="entry name" value="ATP_grasp_subdomain_1"/>
</dbReference>
<comment type="cofactor">
    <cofactor evidence="9">
        <name>Mg(2+)</name>
        <dbReference type="ChEBI" id="CHEBI:18420"/>
    </cofactor>
    <text evidence="9">Binds 1 Mg(2+) ion per subunit.</text>
</comment>
<dbReference type="GO" id="GO:0004775">
    <property type="term" value="F:succinate-CoA ligase (ADP-forming) activity"/>
    <property type="evidence" value="ECO:0007669"/>
    <property type="project" value="UniProtKB-UniRule"/>
</dbReference>
<feature type="domain" description="ATP-citrate synthase/succinyl-CoA ligase C-terminal" evidence="10">
    <location>
        <begin position="294"/>
        <end position="414"/>
    </location>
</feature>
<dbReference type="NCBIfam" id="TIGR01016">
    <property type="entry name" value="sucCoAbeta"/>
    <property type="match status" value="1"/>
</dbReference>
<dbReference type="GO" id="GO:0000287">
    <property type="term" value="F:magnesium ion binding"/>
    <property type="evidence" value="ECO:0007669"/>
    <property type="project" value="UniProtKB-UniRule"/>
</dbReference>
<feature type="binding site" evidence="9">
    <location>
        <position position="245"/>
    </location>
    <ligand>
        <name>Mg(2+)</name>
        <dbReference type="ChEBI" id="CHEBI:18420"/>
    </ligand>
</feature>
<dbReference type="SUPFAM" id="SSF52210">
    <property type="entry name" value="Succinyl-CoA synthetase domains"/>
    <property type="match status" value="1"/>
</dbReference>
<name>A0A4U5LRR7_STECR</name>
<keyword evidence="7 9" id="KW-0496">Mitochondrion</keyword>
<dbReference type="InterPro" id="IPR034722">
    <property type="entry name" value="Succ_CoA_betaG_euk"/>
</dbReference>
<comment type="subcellular location">
    <subcellularLocation>
        <location evidence="9">Mitochondrion</location>
    </subcellularLocation>
</comment>
<dbReference type="Gene3D" id="3.40.50.261">
    <property type="entry name" value="Succinyl-CoA synthetase domains"/>
    <property type="match status" value="1"/>
</dbReference>
<keyword evidence="5 9" id="KW-0547">Nucleotide-binding</keyword>
<keyword evidence="4 9" id="KW-0479">Metal-binding</keyword>
<dbReference type="GO" id="GO:0005525">
    <property type="term" value="F:GTP binding"/>
    <property type="evidence" value="ECO:0007669"/>
    <property type="project" value="UniProtKB-UniRule"/>
</dbReference>
<dbReference type="PIRSF" id="PIRSF001554">
    <property type="entry name" value="SucCS_beta"/>
    <property type="match status" value="1"/>
</dbReference>
<evidence type="ECO:0000256" key="2">
    <source>
        <dbReference type="ARBA" id="ARBA00022532"/>
    </source>
</evidence>
<dbReference type="SUPFAM" id="SSF56059">
    <property type="entry name" value="Glutathione synthetase ATP-binding domain-like"/>
    <property type="match status" value="1"/>
</dbReference>
<evidence type="ECO:0000256" key="5">
    <source>
        <dbReference type="ARBA" id="ARBA00022741"/>
    </source>
</evidence>
<comment type="caution">
    <text evidence="9">Lacks conserved residue(s) required for the propagation of feature annotation.</text>
</comment>
<dbReference type="PANTHER" id="PTHR11815:SF10">
    <property type="entry name" value="SUCCINATE--COA LIGASE [GDP-FORMING] SUBUNIT BETA, MITOCHONDRIAL"/>
    <property type="match status" value="1"/>
</dbReference>
<feature type="binding site" evidence="9">
    <location>
        <position position="43"/>
    </location>
    <ligand>
        <name>GTP</name>
        <dbReference type="ChEBI" id="CHEBI:37565"/>
    </ligand>
</feature>
<dbReference type="Gene3D" id="3.30.470.20">
    <property type="entry name" value="ATP-grasp fold, B domain"/>
    <property type="match status" value="1"/>
</dbReference>
<feature type="binding site" evidence="9">
    <location>
        <begin position="353"/>
        <end position="355"/>
    </location>
    <ligand>
        <name>substrate</name>
        <note>ligand shared with subunit alpha</note>
    </ligand>
</feature>
<sequence>MQILRHAGTFLRRTRLSQTSTRSLNLQEYQSKQLLDKHGCAVQPFFVANDKAEAEKKFSEFNHYEYVVKAQILAGGRGKGRFVDGKQGLGGVYITEDKAKALDSVGEMIGHHLETKQTQKGGVLVEKVMVAESVPIARETYLAILMDREFNGPVVVASPAGGVDIEEVAEKTPELIFKEPIDIHKGITDEQCRKLAKDLKFEGDLQKKAADQIKRLYELFMAYDATQVEINPFVETSDDRVFCMDAKLNFDDSAAYRQKAIFDMDNHEGQDEREVEAHKYHLNYIGMDGNIACLVNGAGLAMATMDIIKLFGGSPANFLDVGGTVTEDQVYQAFRIVTSDPAVKAVLVNIFGGIVNCATIANGVIKACERMNLSVPLVVRLEGTNVDEAKRLLRSSGLTIITADNLEDAAQKAVNSIA</sequence>
<dbReference type="OrthoDB" id="1552at2759"/>
<dbReference type="HAMAP" id="MF_03221">
    <property type="entry name" value="Succ_CoA_betaG_euk"/>
    <property type="match status" value="1"/>
</dbReference>
<evidence type="ECO:0000259" key="11">
    <source>
        <dbReference type="Pfam" id="PF08442"/>
    </source>
</evidence>
<feature type="site" description="Important for substrate specificity" evidence="9">
    <location>
        <position position="65"/>
    </location>
</feature>
<evidence type="ECO:0000256" key="8">
    <source>
        <dbReference type="ARBA" id="ARBA00023134"/>
    </source>
</evidence>
<dbReference type="PANTHER" id="PTHR11815">
    <property type="entry name" value="SUCCINYL-COA SYNTHETASE BETA CHAIN"/>
    <property type="match status" value="1"/>
</dbReference>
<evidence type="ECO:0000256" key="6">
    <source>
        <dbReference type="ARBA" id="ARBA00022842"/>
    </source>
</evidence>
<evidence type="ECO:0000256" key="9">
    <source>
        <dbReference type="HAMAP-Rule" id="MF_03221"/>
    </source>
</evidence>
<dbReference type="GO" id="GO:0006099">
    <property type="term" value="P:tricarboxylic acid cycle"/>
    <property type="evidence" value="ECO:0007669"/>
    <property type="project" value="UniProtKB-UniRule"/>
</dbReference>
<comment type="catalytic activity">
    <reaction evidence="9">
        <text>GTP + succinate + CoA = succinyl-CoA + GDP + phosphate</text>
        <dbReference type="Rhea" id="RHEA:22120"/>
        <dbReference type="ChEBI" id="CHEBI:30031"/>
        <dbReference type="ChEBI" id="CHEBI:37565"/>
        <dbReference type="ChEBI" id="CHEBI:43474"/>
        <dbReference type="ChEBI" id="CHEBI:57287"/>
        <dbReference type="ChEBI" id="CHEBI:57292"/>
        <dbReference type="ChEBI" id="CHEBI:58189"/>
        <dbReference type="EC" id="6.2.1.4"/>
    </reaction>
</comment>
<feature type="domain" description="ATP-grasp fold succinyl-CoA synthetase-type" evidence="11">
    <location>
        <begin position="25"/>
        <end position="235"/>
    </location>
</feature>
<keyword evidence="8 9" id="KW-0342">GTP-binding</keyword>
<keyword evidence="13" id="KW-1185">Reference proteome</keyword>
<dbReference type="GO" id="GO:0005739">
    <property type="term" value="C:mitochondrion"/>
    <property type="evidence" value="ECO:0007669"/>
    <property type="project" value="UniProtKB-SubCell"/>
</dbReference>
<dbReference type="PROSITE" id="PS01217">
    <property type="entry name" value="SUCCINYL_COA_LIG_3"/>
    <property type="match status" value="1"/>
</dbReference>
<feature type="binding site" evidence="9">
    <location>
        <begin position="76"/>
        <end position="78"/>
    </location>
    <ligand>
        <name>GTP</name>
        <dbReference type="ChEBI" id="CHEBI:37565"/>
    </ligand>
</feature>
<evidence type="ECO:0000313" key="13">
    <source>
        <dbReference type="Proteomes" id="UP000298663"/>
    </source>
</evidence>
<comment type="function">
    <text evidence="9">GTP-specific succinyl-CoA synthetase functions in the citric acid cycle (TCA), coupling the hydrolysis of succinyl-CoA to the synthesis of GTP and thus represents the only step of substrate-level phosphorylation in the TCA. The beta subunit provides nucleotide specificity of the enzyme and binds the substrate succinate, while the binding sites for coenzyme A and phosphate are found in the alpha subunit.</text>
</comment>
<dbReference type="InterPro" id="IPR005809">
    <property type="entry name" value="Succ_CoA_ligase-like_bsu"/>
</dbReference>
<reference evidence="12 13" key="2">
    <citation type="journal article" date="2019" name="G3 (Bethesda)">
        <title>Hybrid Assembly of the Genome of the Entomopathogenic Nematode Steinernema carpocapsae Identifies the X-Chromosome.</title>
        <authorList>
            <person name="Serra L."/>
            <person name="Macchietto M."/>
            <person name="Macias-Munoz A."/>
            <person name="McGill C.J."/>
            <person name="Rodriguez I.M."/>
            <person name="Rodriguez B."/>
            <person name="Murad R."/>
            <person name="Mortazavi A."/>
        </authorList>
    </citation>
    <scope>NUCLEOTIDE SEQUENCE [LARGE SCALE GENOMIC DNA]</scope>
    <source>
        <strain evidence="12 13">ALL</strain>
    </source>
</reference>
<dbReference type="STRING" id="34508.A0A4U5LRR7"/>
<comment type="subunit">
    <text evidence="9">Heterodimer of an alpha and a beta subunit. The beta subunit determines specificity for GTP.</text>
</comment>
<comment type="similarity">
    <text evidence="9">Belongs to the succinate/malate CoA ligase beta subunit family. GTP-specific subunit beta subfamily.</text>
</comment>
<dbReference type="EMBL" id="AZBU02000013">
    <property type="protein sequence ID" value="TKR58703.1"/>
    <property type="molecule type" value="Genomic_DNA"/>
</dbReference>
<dbReference type="Gene3D" id="3.30.1490.20">
    <property type="entry name" value="ATP-grasp fold, A domain"/>
    <property type="match status" value="1"/>
</dbReference>
<keyword evidence="2 9" id="KW-0816">Tricarboxylic acid cycle</keyword>
<dbReference type="FunFam" id="3.30.470.20:FF:000002">
    <property type="entry name" value="Succinate--CoA ligase [ADP-forming] subunit beta"/>
    <property type="match status" value="1"/>
</dbReference>
<evidence type="ECO:0000313" key="12">
    <source>
        <dbReference type="EMBL" id="TKR58703.1"/>
    </source>
</evidence>
<keyword evidence="3 9" id="KW-0436">Ligase</keyword>
<dbReference type="InterPro" id="IPR005811">
    <property type="entry name" value="SUCC_ACL_C"/>
</dbReference>
<dbReference type="GO" id="GO:0005524">
    <property type="term" value="F:ATP binding"/>
    <property type="evidence" value="ECO:0007669"/>
    <property type="project" value="InterPro"/>
</dbReference>
<dbReference type="AlphaFoldDB" id="A0A4U5LRR7"/>
<comment type="caution">
    <text evidence="12">The sequence shown here is derived from an EMBL/GenBank/DDBJ whole genome shotgun (WGS) entry which is preliminary data.</text>
</comment>
<keyword evidence="6 9" id="KW-0460">Magnesium</keyword>
<dbReference type="Pfam" id="PF00549">
    <property type="entry name" value="Ligase_CoA"/>
    <property type="match status" value="1"/>
</dbReference>
<accession>A0A4U5LRR7</accession>
<dbReference type="InterPro" id="IPR017866">
    <property type="entry name" value="Succ-CoA_synthase_bsu_CS"/>
</dbReference>
<feature type="binding site" evidence="9">
    <location>
        <position position="231"/>
    </location>
    <ligand>
        <name>Mg(2+)</name>
        <dbReference type="ChEBI" id="CHEBI:18420"/>
    </ligand>
</feature>
<evidence type="ECO:0000256" key="1">
    <source>
        <dbReference type="ARBA" id="ARBA00005064"/>
    </source>
</evidence>
<comment type="pathway">
    <text evidence="1 9">Carbohydrate metabolism; tricarboxylic acid cycle; succinate from succinyl-CoA (ligase route): step 1/1.</text>
</comment>
<dbReference type="GO" id="GO:0006104">
    <property type="term" value="P:succinyl-CoA metabolic process"/>
    <property type="evidence" value="ECO:0007669"/>
    <property type="project" value="InterPro"/>
</dbReference>
<protein>
    <recommendedName>
        <fullName evidence="9">Succinate--CoA ligase [GDP-forming] subunit beta, mitochondrial</fullName>
        <ecNumber evidence="9">6.2.1.4</ecNumber>
    </recommendedName>
    <alternativeName>
        <fullName evidence="9">GTP-specific succinyl-CoA synthetase subunit beta</fullName>
        <shortName evidence="9">G-SCS</shortName>
        <shortName evidence="9">GTPSCS</shortName>
    </alternativeName>
    <alternativeName>
        <fullName evidence="9">Succinyl-CoA synthetase beta-G chain</fullName>
        <shortName evidence="9">SCS-betaG</shortName>
    </alternativeName>
</protein>
<dbReference type="InterPro" id="IPR013650">
    <property type="entry name" value="ATP-grasp_succ-CoA_synth-type"/>
</dbReference>
<dbReference type="NCBIfam" id="NF001913">
    <property type="entry name" value="PRK00696.1"/>
    <property type="match status" value="1"/>
</dbReference>
<dbReference type="Proteomes" id="UP000298663">
    <property type="component" value="Unassembled WGS sequence"/>
</dbReference>
<gene>
    <name evidence="12" type="ORF">L596_030114</name>
</gene>
<evidence type="ECO:0000259" key="10">
    <source>
        <dbReference type="Pfam" id="PF00549"/>
    </source>
</evidence>
<dbReference type="InterPro" id="IPR016102">
    <property type="entry name" value="Succinyl-CoA_synth-like"/>
</dbReference>
<dbReference type="HAMAP" id="MF_00558">
    <property type="entry name" value="Succ_CoA_beta"/>
    <property type="match status" value="1"/>
</dbReference>
<reference evidence="12 13" key="1">
    <citation type="journal article" date="2015" name="Genome Biol.">
        <title>Comparative genomics of Steinernema reveals deeply conserved gene regulatory networks.</title>
        <authorList>
            <person name="Dillman A.R."/>
            <person name="Macchietto M."/>
            <person name="Porter C.F."/>
            <person name="Rogers A."/>
            <person name="Williams B."/>
            <person name="Antoshechkin I."/>
            <person name="Lee M.M."/>
            <person name="Goodwin Z."/>
            <person name="Lu X."/>
            <person name="Lewis E.E."/>
            <person name="Goodrich-Blair H."/>
            <person name="Stock S.P."/>
            <person name="Adams B.J."/>
            <person name="Sternberg P.W."/>
            <person name="Mortazavi A."/>
        </authorList>
    </citation>
    <scope>NUCLEOTIDE SEQUENCE [LARGE SCALE GENOMIC DNA]</scope>
    <source>
        <strain evidence="12 13">ALL</strain>
    </source>
</reference>
<proteinExistence type="inferred from homology"/>
<dbReference type="Pfam" id="PF08442">
    <property type="entry name" value="ATP-grasp_2"/>
    <property type="match status" value="1"/>
</dbReference>
<dbReference type="UniPathway" id="UPA00223">
    <property type="reaction ID" value="UER00999"/>
</dbReference>
<evidence type="ECO:0000256" key="7">
    <source>
        <dbReference type="ARBA" id="ARBA00023128"/>
    </source>
</evidence>
<evidence type="ECO:0000256" key="3">
    <source>
        <dbReference type="ARBA" id="ARBA00022598"/>
    </source>
</evidence>
<feature type="binding site" evidence="9">
    <location>
        <position position="296"/>
    </location>
    <ligand>
        <name>substrate</name>
        <note>ligand shared with subunit alpha</note>
    </ligand>
</feature>
<evidence type="ECO:0000256" key="4">
    <source>
        <dbReference type="ARBA" id="ARBA00022723"/>
    </source>
</evidence>
<organism evidence="12 13">
    <name type="scientific">Steinernema carpocapsae</name>
    <name type="common">Entomopathogenic nematode</name>
    <dbReference type="NCBI Taxonomy" id="34508"/>
    <lineage>
        <taxon>Eukaryota</taxon>
        <taxon>Metazoa</taxon>
        <taxon>Ecdysozoa</taxon>
        <taxon>Nematoda</taxon>
        <taxon>Chromadorea</taxon>
        <taxon>Rhabditida</taxon>
        <taxon>Tylenchina</taxon>
        <taxon>Panagrolaimomorpha</taxon>
        <taxon>Strongyloidoidea</taxon>
        <taxon>Steinernematidae</taxon>
        <taxon>Steinernema</taxon>
    </lineage>
</organism>
<dbReference type="GO" id="GO:0004776">
    <property type="term" value="F:succinate-CoA ligase (GDP-forming) activity"/>
    <property type="evidence" value="ECO:0007669"/>
    <property type="project" value="UniProtKB-EC"/>
</dbReference>